<proteinExistence type="predicted"/>
<keyword evidence="1" id="KW-0812">Transmembrane</keyword>
<keyword evidence="1" id="KW-1133">Transmembrane helix</keyword>
<protein>
    <submittedName>
        <fullName evidence="2">Uncharacterized protein</fullName>
    </submittedName>
</protein>
<accession>A0A1H1EWB6</accession>
<dbReference type="Proteomes" id="UP000198848">
    <property type="component" value="Unassembled WGS sequence"/>
</dbReference>
<name>A0A1H1EWB6_NATTX</name>
<dbReference type="OrthoDB" id="177994at2157"/>
<evidence type="ECO:0000313" key="2">
    <source>
        <dbReference type="EMBL" id="SDQ92918.1"/>
    </source>
</evidence>
<feature type="transmembrane region" description="Helical" evidence="1">
    <location>
        <begin position="40"/>
        <end position="61"/>
    </location>
</feature>
<evidence type="ECO:0000256" key="1">
    <source>
        <dbReference type="SAM" id="Phobius"/>
    </source>
</evidence>
<dbReference type="RefSeq" id="WP_090380323.1">
    <property type="nucleotide sequence ID" value="NZ_FNLC01000002.1"/>
</dbReference>
<keyword evidence="1" id="KW-0472">Membrane</keyword>
<organism evidence="2 3">
    <name type="scientific">Natronobacterium texcoconense</name>
    <dbReference type="NCBI Taxonomy" id="1095778"/>
    <lineage>
        <taxon>Archaea</taxon>
        <taxon>Methanobacteriati</taxon>
        <taxon>Methanobacteriota</taxon>
        <taxon>Stenosarchaea group</taxon>
        <taxon>Halobacteria</taxon>
        <taxon>Halobacteriales</taxon>
        <taxon>Natrialbaceae</taxon>
        <taxon>Natronobacterium</taxon>
    </lineage>
</organism>
<evidence type="ECO:0000313" key="3">
    <source>
        <dbReference type="Proteomes" id="UP000198848"/>
    </source>
</evidence>
<gene>
    <name evidence="2" type="ORF">SAMN04489842_1722</name>
</gene>
<dbReference type="EMBL" id="FNLC01000002">
    <property type="protein sequence ID" value="SDQ92918.1"/>
    <property type="molecule type" value="Genomic_DNA"/>
</dbReference>
<reference evidence="3" key="1">
    <citation type="submission" date="2016-10" db="EMBL/GenBank/DDBJ databases">
        <authorList>
            <person name="Varghese N."/>
            <person name="Submissions S."/>
        </authorList>
    </citation>
    <scope>NUCLEOTIDE SEQUENCE [LARGE SCALE GENOMIC DNA]</scope>
    <source>
        <strain evidence="3">DSM 24767</strain>
    </source>
</reference>
<dbReference type="AlphaFoldDB" id="A0A1H1EWB6"/>
<feature type="transmembrane region" description="Helical" evidence="1">
    <location>
        <begin position="12"/>
        <end position="34"/>
    </location>
</feature>
<keyword evidence="3" id="KW-1185">Reference proteome</keyword>
<sequence>MNDRTVTITGLLGTLVIAALAVLGVYGFVTGYLLESPGDLLAPSLGVLAVTIVFVGALIVLGARSRRWRQNPYW</sequence>